<evidence type="ECO:0000256" key="7">
    <source>
        <dbReference type="ARBA" id="ARBA00022490"/>
    </source>
</evidence>
<organism evidence="14 15">
    <name type="scientific">Noviherbaspirillum sedimenti</name>
    <dbReference type="NCBI Taxonomy" id="2320865"/>
    <lineage>
        <taxon>Bacteria</taxon>
        <taxon>Pseudomonadati</taxon>
        <taxon>Pseudomonadota</taxon>
        <taxon>Betaproteobacteria</taxon>
        <taxon>Burkholderiales</taxon>
        <taxon>Oxalobacteraceae</taxon>
        <taxon>Noviherbaspirillum</taxon>
    </lineage>
</organism>
<name>A0A3A3FVX0_9BURK</name>
<feature type="active site" description="Nucleophile" evidence="12">
    <location>
        <position position="115"/>
    </location>
</feature>
<keyword evidence="8 11" id="KW-0645">Protease</keyword>
<comment type="subcellular location">
    <subcellularLocation>
        <location evidence="2 11">Cytoplasm</location>
    </subcellularLocation>
</comment>
<comment type="catalytic activity">
    <reaction evidence="1 11">
        <text>Release of N-terminal proline from a peptide.</text>
        <dbReference type="EC" id="3.4.11.5"/>
    </reaction>
</comment>
<evidence type="ECO:0000256" key="6">
    <source>
        <dbReference type="ARBA" id="ARBA00022438"/>
    </source>
</evidence>
<dbReference type="InterPro" id="IPR029058">
    <property type="entry name" value="AB_hydrolase_fold"/>
</dbReference>
<evidence type="ECO:0000256" key="12">
    <source>
        <dbReference type="PIRSR" id="PIRSR006431-1"/>
    </source>
</evidence>
<feature type="active site" description="Proton donor" evidence="12">
    <location>
        <position position="314"/>
    </location>
</feature>
<dbReference type="InterPro" id="IPR000073">
    <property type="entry name" value="AB_hydrolase_1"/>
</dbReference>
<evidence type="ECO:0000313" key="14">
    <source>
        <dbReference type="EMBL" id="RJG00297.1"/>
    </source>
</evidence>
<dbReference type="EMBL" id="QYUQ01000002">
    <property type="protein sequence ID" value="RJG00297.1"/>
    <property type="molecule type" value="Genomic_DNA"/>
</dbReference>
<evidence type="ECO:0000256" key="10">
    <source>
        <dbReference type="ARBA" id="ARBA00029605"/>
    </source>
</evidence>
<dbReference type="InterPro" id="IPR002410">
    <property type="entry name" value="Peptidase_S33"/>
</dbReference>
<dbReference type="PIRSF" id="PIRSF006431">
    <property type="entry name" value="Pept_S33"/>
    <property type="match status" value="1"/>
</dbReference>
<dbReference type="AlphaFoldDB" id="A0A3A3FVX0"/>
<dbReference type="InterPro" id="IPR005944">
    <property type="entry name" value="Pro_iminopeptidase"/>
</dbReference>
<gene>
    <name evidence="14" type="ORF">D3878_00840</name>
</gene>
<accession>A0A3A3FVX0</accession>
<dbReference type="Pfam" id="PF00561">
    <property type="entry name" value="Abhydrolase_1"/>
    <property type="match status" value="1"/>
</dbReference>
<dbReference type="PRINTS" id="PR00793">
    <property type="entry name" value="PROAMNOPTASE"/>
</dbReference>
<dbReference type="EC" id="3.4.11.5" evidence="4 11"/>
<dbReference type="GO" id="GO:0004177">
    <property type="term" value="F:aminopeptidase activity"/>
    <property type="evidence" value="ECO:0007669"/>
    <property type="project" value="UniProtKB-UniRule"/>
</dbReference>
<reference evidence="15" key="1">
    <citation type="submission" date="2018-09" db="EMBL/GenBank/DDBJ databases">
        <authorList>
            <person name="Zhu H."/>
        </authorList>
    </citation>
    <scope>NUCLEOTIDE SEQUENCE [LARGE SCALE GENOMIC DNA]</scope>
    <source>
        <strain evidence="15">K1S02-23</strain>
    </source>
</reference>
<sequence length="333" mass="36912">MPINAISMPEQTRVPFCESHITVGGGHRLHCAQYGEPSAPAAVVLHGGPGSGCKPAMLEWFDLSRQRVVLFDQRGAGNSVPQGETAHNQTAHLVEDIERLRIRLRIPRWLVVGGSWGATLALCYAGRYPAAVQGLVLRGVFLASAREVDRFFHSLQADVPDAWARLTAGWSAAQQRDVLQFLTQLLQNGTHEQRSDATRRWHDYEEAIMRRMTASTVQPGQLAISRPTSGCSRPTSPESASAQQVAKYRLQAHYLSQACFTSERALFRCARRAAHIPTILIHGTHDLVCPPENAQRLKRFMPHADLRWVQNGTHTPADPTIRAALCLAIRDLM</sequence>
<comment type="caution">
    <text evidence="14">The sequence shown here is derived from an EMBL/GenBank/DDBJ whole genome shotgun (WGS) entry which is preliminary data.</text>
</comment>
<feature type="domain" description="AB hydrolase-1" evidence="13">
    <location>
        <begin position="43"/>
        <end position="314"/>
    </location>
</feature>
<keyword evidence="9 11" id="KW-0378">Hydrolase</keyword>
<dbReference type="GO" id="GO:0005737">
    <property type="term" value="C:cytoplasm"/>
    <property type="evidence" value="ECO:0007669"/>
    <property type="project" value="UniProtKB-SubCell"/>
</dbReference>
<dbReference type="SUPFAM" id="SSF53474">
    <property type="entry name" value="alpha/beta-Hydrolases"/>
    <property type="match status" value="1"/>
</dbReference>
<dbReference type="GO" id="GO:0006508">
    <property type="term" value="P:proteolysis"/>
    <property type="evidence" value="ECO:0007669"/>
    <property type="project" value="UniProtKB-KW"/>
</dbReference>
<dbReference type="PANTHER" id="PTHR43722:SF1">
    <property type="entry name" value="PROLINE IMINOPEPTIDASE"/>
    <property type="match status" value="1"/>
</dbReference>
<proteinExistence type="inferred from homology"/>
<evidence type="ECO:0000256" key="4">
    <source>
        <dbReference type="ARBA" id="ARBA00012568"/>
    </source>
</evidence>
<evidence type="ECO:0000256" key="11">
    <source>
        <dbReference type="PIRNR" id="PIRNR006431"/>
    </source>
</evidence>
<keyword evidence="15" id="KW-1185">Reference proteome</keyword>
<evidence type="ECO:0000256" key="8">
    <source>
        <dbReference type="ARBA" id="ARBA00022670"/>
    </source>
</evidence>
<comment type="similarity">
    <text evidence="3 11">Belongs to the peptidase S33 family.</text>
</comment>
<evidence type="ECO:0000256" key="5">
    <source>
        <dbReference type="ARBA" id="ARBA00021843"/>
    </source>
</evidence>
<evidence type="ECO:0000256" key="9">
    <source>
        <dbReference type="ARBA" id="ARBA00022801"/>
    </source>
</evidence>
<dbReference type="Proteomes" id="UP000266327">
    <property type="component" value="Unassembled WGS sequence"/>
</dbReference>
<keyword evidence="7 11" id="KW-0963">Cytoplasm</keyword>
<feature type="active site" evidence="12">
    <location>
        <position position="286"/>
    </location>
</feature>
<keyword evidence="6 11" id="KW-0031">Aminopeptidase</keyword>
<evidence type="ECO:0000256" key="3">
    <source>
        <dbReference type="ARBA" id="ARBA00010088"/>
    </source>
</evidence>
<dbReference type="PANTHER" id="PTHR43722">
    <property type="entry name" value="PROLINE IMINOPEPTIDASE"/>
    <property type="match status" value="1"/>
</dbReference>
<evidence type="ECO:0000313" key="15">
    <source>
        <dbReference type="Proteomes" id="UP000266327"/>
    </source>
</evidence>
<dbReference type="Gene3D" id="3.40.50.1820">
    <property type="entry name" value="alpha/beta hydrolase"/>
    <property type="match status" value="1"/>
</dbReference>
<protein>
    <recommendedName>
        <fullName evidence="5 11">Proline iminopeptidase</fullName>
        <shortName evidence="11">PIP</shortName>
        <ecNumber evidence="4 11">3.4.11.5</ecNumber>
    </recommendedName>
    <alternativeName>
        <fullName evidence="10 11">Prolyl aminopeptidase</fullName>
    </alternativeName>
</protein>
<evidence type="ECO:0000256" key="1">
    <source>
        <dbReference type="ARBA" id="ARBA00001585"/>
    </source>
</evidence>
<evidence type="ECO:0000259" key="13">
    <source>
        <dbReference type="Pfam" id="PF00561"/>
    </source>
</evidence>
<evidence type="ECO:0000256" key="2">
    <source>
        <dbReference type="ARBA" id="ARBA00004496"/>
    </source>
</evidence>